<name>A0ABS5M6W2_9MICO</name>
<organism evidence="1 2">
    <name type="scientific">Leucobacter manosquensis</name>
    <dbReference type="NCBI Taxonomy" id="2810611"/>
    <lineage>
        <taxon>Bacteria</taxon>
        <taxon>Bacillati</taxon>
        <taxon>Actinomycetota</taxon>
        <taxon>Actinomycetes</taxon>
        <taxon>Micrococcales</taxon>
        <taxon>Microbacteriaceae</taxon>
        <taxon>Leucobacter</taxon>
    </lineage>
</organism>
<dbReference type="PANTHER" id="PTHR43857">
    <property type="entry name" value="BLR7761 PROTEIN"/>
    <property type="match status" value="1"/>
</dbReference>
<comment type="caution">
    <text evidence="1">The sequence shown here is derived from an EMBL/GenBank/DDBJ whole genome shotgun (WGS) entry which is preliminary data.</text>
</comment>
<keyword evidence="2" id="KW-1185">Reference proteome</keyword>
<accession>A0ABS5M6W2</accession>
<dbReference type="EMBL" id="JAFEVO010000001">
    <property type="protein sequence ID" value="MBS3182948.1"/>
    <property type="molecule type" value="Genomic_DNA"/>
</dbReference>
<evidence type="ECO:0000313" key="2">
    <source>
        <dbReference type="Proteomes" id="UP000811492"/>
    </source>
</evidence>
<dbReference type="SUPFAM" id="SSF55298">
    <property type="entry name" value="YjgF-like"/>
    <property type="match status" value="1"/>
</dbReference>
<proteinExistence type="predicted"/>
<dbReference type="InterPro" id="IPR006175">
    <property type="entry name" value="YjgF/YER057c/UK114"/>
</dbReference>
<dbReference type="InterPro" id="IPR035959">
    <property type="entry name" value="RutC-like_sf"/>
</dbReference>
<dbReference type="RefSeq" id="WP_211649924.1">
    <property type="nucleotide sequence ID" value="NZ_JAFEVO010000001.1"/>
</dbReference>
<dbReference type="PANTHER" id="PTHR43857:SF1">
    <property type="entry name" value="YJGH FAMILY PROTEIN"/>
    <property type="match status" value="1"/>
</dbReference>
<gene>
    <name evidence="1" type="ORF">JSQ98_12205</name>
</gene>
<evidence type="ECO:0000313" key="1">
    <source>
        <dbReference type="EMBL" id="MBS3182948.1"/>
    </source>
</evidence>
<dbReference type="Proteomes" id="UP000811492">
    <property type="component" value="Unassembled WGS sequence"/>
</dbReference>
<protein>
    <submittedName>
        <fullName evidence="1">RidA family protein</fullName>
    </submittedName>
</protein>
<dbReference type="Pfam" id="PF01042">
    <property type="entry name" value="Ribonuc_L-PSP"/>
    <property type="match status" value="1"/>
</dbReference>
<sequence length="130" mass="13564">MAAPVGAYSHLAAVSGPVEWVFISGQVGAGRDGVVPTDIGEQTRNTLRNIEVLIAAAGGTPASIVRLMTFLVGPENMPAYASARNAVLKRWFPEGDVPGHSLAIVAALAQPHLLVEIEGWIAVPFARDGP</sequence>
<dbReference type="Gene3D" id="3.30.1330.40">
    <property type="entry name" value="RutC-like"/>
    <property type="match status" value="1"/>
</dbReference>
<dbReference type="CDD" id="cd00448">
    <property type="entry name" value="YjgF_YER057c_UK114_family"/>
    <property type="match status" value="1"/>
</dbReference>
<reference evidence="1 2" key="1">
    <citation type="submission" date="2021-02" db="EMBL/GenBank/DDBJ databases">
        <title>Draft genome and description of Leucobacter sp nov strain Marseille-Q4368.</title>
        <authorList>
            <person name="Boxberger M."/>
            <person name="La Scola B."/>
        </authorList>
    </citation>
    <scope>NUCLEOTIDE SEQUENCE [LARGE SCALE GENOMIC DNA]</scope>
    <source>
        <strain evidence="1 2">Marseille-Q4368</strain>
    </source>
</reference>